<dbReference type="SUPFAM" id="SSF52113">
    <property type="entry name" value="BRCT domain"/>
    <property type="match status" value="1"/>
</dbReference>
<dbReference type="Gene3D" id="3.40.50.10190">
    <property type="entry name" value="BRCT domain"/>
    <property type="match status" value="1"/>
</dbReference>
<organism evidence="2 3">
    <name type="scientific">Cercophora newfieldiana</name>
    <dbReference type="NCBI Taxonomy" id="92897"/>
    <lineage>
        <taxon>Eukaryota</taxon>
        <taxon>Fungi</taxon>
        <taxon>Dikarya</taxon>
        <taxon>Ascomycota</taxon>
        <taxon>Pezizomycotina</taxon>
        <taxon>Sordariomycetes</taxon>
        <taxon>Sordariomycetidae</taxon>
        <taxon>Sordariales</taxon>
        <taxon>Lasiosphaeriaceae</taxon>
        <taxon>Cercophora</taxon>
    </lineage>
</organism>
<sequence length="261" mass="30446">MPRPPKAEKPIFRSLVIATAATLPGEQYTDPNLARWIALRAGRYSLDMDASVTHLVCGPSEFKTNSTNARVRAALGSKGRVKVVTKDWLEDSMMQGRRLKEKGFELGEVVRREREVERRRVRVERGVEEGMRGVDPNLFGVYCDSTFFRYEVTIVNSEAARYEMTLYQSKTPNPHLYWFAAKYYQRKGDPSPKYYRPSPTSGLFWREFVHFETFFLKKTGVPWEKRLLGLWKEDEKPEDEGGLEPGRKWFWYEPPVSFAHF</sequence>
<dbReference type="EMBL" id="JAULSV010000004">
    <property type="protein sequence ID" value="KAK0646674.1"/>
    <property type="molecule type" value="Genomic_DNA"/>
</dbReference>
<dbReference type="Proteomes" id="UP001174936">
    <property type="component" value="Unassembled WGS sequence"/>
</dbReference>
<gene>
    <name evidence="2" type="ORF">B0T16DRAFT_328323</name>
</gene>
<evidence type="ECO:0000313" key="3">
    <source>
        <dbReference type="Proteomes" id="UP001174936"/>
    </source>
</evidence>
<protein>
    <recommendedName>
        <fullName evidence="1">BRCT domain-containing protein</fullName>
    </recommendedName>
</protein>
<dbReference type="PROSITE" id="PS50172">
    <property type="entry name" value="BRCT"/>
    <property type="match status" value="1"/>
</dbReference>
<dbReference type="Pfam" id="PF00533">
    <property type="entry name" value="BRCT"/>
    <property type="match status" value="1"/>
</dbReference>
<comment type="caution">
    <text evidence="2">The sequence shown here is derived from an EMBL/GenBank/DDBJ whole genome shotgun (WGS) entry which is preliminary data.</text>
</comment>
<evidence type="ECO:0000313" key="2">
    <source>
        <dbReference type="EMBL" id="KAK0646674.1"/>
    </source>
</evidence>
<dbReference type="AlphaFoldDB" id="A0AA39Y6L3"/>
<proteinExistence type="predicted"/>
<keyword evidence="3" id="KW-1185">Reference proteome</keyword>
<name>A0AA39Y6L3_9PEZI</name>
<dbReference type="InterPro" id="IPR036420">
    <property type="entry name" value="BRCT_dom_sf"/>
</dbReference>
<reference evidence="2" key="1">
    <citation type="submission" date="2023-06" db="EMBL/GenBank/DDBJ databases">
        <title>Genome-scale phylogeny and comparative genomics of the fungal order Sordariales.</title>
        <authorList>
            <consortium name="Lawrence Berkeley National Laboratory"/>
            <person name="Hensen N."/>
            <person name="Bonometti L."/>
            <person name="Westerberg I."/>
            <person name="Brannstrom I.O."/>
            <person name="Guillou S."/>
            <person name="Cros-Aarteil S."/>
            <person name="Calhoun S."/>
            <person name="Haridas S."/>
            <person name="Kuo A."/>
            <person name="Mondo S."/>
            <person name="Pangilinan J."/>
            <person name="Riley R."/>
            <person name="Labutti K."/>
            <person name="Andreopoulos B."/>
            <person name="Lipzen A."/>
            <person name="Chen C."/>
            <person name="Yanf M."/>
            <person name="Daum C."/>
            <person name="Ng V."/>
            <person name="Clum A."/>
            <person name="Steindorff A."/>
            <person name="Ohm R."/>
            <person name="Martin F."/>
            <person name="Silar P."/>
            <person name="Natvig D."/>
            <person name="Lalanne C."/>
            <person name="Gautier V."/>
            <person name="Ament-Velasquez S.L."/>
            <person name="Kruys A."/>
            <person name="Hutchinson M.I."/>
            <person name="Powell A.J."/>
            <person name="Barry K."/>
            <person name="Miller A.N."/>
            <person name="Grigoriev I.V."/>
            <person name="Debuchy R."/>
            <person name="Gladieux P."/>
            <person name="Thoren M.H."/>
            <person name="Johannesson H."/>
        </authorList>
    </citation>
    <scope>NUCLEOTIDE SEQUENCE</scope>
    <source>
        <strain evidence="2">SMH2532-1</strain>
    </source>
</reference>
<feature type="domain" description="BRCT" evidence="1">
    <location>
        <begin position="7"/>
        <end position="106"/>
    </location>
</feature>
<dbReference type="InterPro" id="IPR001357">
    <property type="entry name" value="BRCT_dom"/>
</dbReference>
<evidence type="ECO:0000259" key="1">
    <source>
        <dbReference type="PROSITE" id="PS50172"/>
    </source>
</evidence>
<accession>A0AA39Y6L3</accession>